<reference evidence="3 4" key="1">
    <citation type="submission" date="2022-10" db="EMBL/GenBank/DDBJ databases">
        <title>Draft genome sequence of Streptomyces sp. YSPA8.</title>
        <authorList>
            <person name="Moriuchi R."/>
            <person name="Dohra H."/>
            <person name="Yamamura H."/>
            <person name="Kodani S."/>
        </authorList>
    </citation>
    <scope>NUCLEOTIDE SEQUENCE [LARGE SCALE GENOMIC DNA]</scope>
    <source>
        <strain evidence="3 4">YSPA8</strain>
    </source>
</reference>
<proteinExistence type="inferred from homology"/>
<accession>A0ABQ5P9J1</accession>
<dbReference type="PRINTS" id="PR00081">
    <property type="entry name" value="GDHRDH"/>
</dbReference>
<gene>
    <name evidence="3" type="ORF">SYYSPA8_32695</name>
</gene>
<evidence type="ECO:0000313" key="3">
    <source>
        <dbReference type="EMBL" id="GLF99158.1"/>
    </source>
</evidence>
<dbReference type="Proteomes" id="UP001291653">
    <property type="component" value="Unassembled WGS sequence"/>
</dbReference>
<dbReference type="PROSITE" id="PS00061">
    <property type="entry name" value="ADH_SHORT"/>
    <property type="match status" value="1"/>
</dbReference>
<comment type="caution">
    <text evidence="3">The sequence shown here is derived from an EMBL/GenBank/DDBJ whole genome shotgun (WGS) entry which is preliminary data.</text>
</comment>
<dbReference type="EMBL" id="BSBI01000018">
    <property type="protein sequence ID" value="GLF99158.1"/>
    <property type="molecule type" value="Genomic_DNA"/>
</dbReference>
<dbReference type="RefSeq" id="WP_323451111.1">
    <property type="nucleotide sequence ID" value="NZ_BSBI01000018.1"/>
</dbReference>
<dbReference type="InterPro" id="IPR020904">
    <property type="entry name" value="Sc_DH/Rdtase_CS"/>
</dbReference>
<evidence type="ECO:0000256" key="2">
    <source>
        <dbReference type="ARBA" id="ARBA00023002"/>
    </source>
</evidence>
<dbReference type="SUPFAM" id="SSF51735">
    <property type="entry name" value="NAD(P)-binding Rossmann-fold domains"/>
    <property type="match status" value="1"/>
</dbReference>
<comment type="similarity">
    <text evidence="1">Belongs to the short-chain dehydrogenases/reductases (SDR) family.</text>
</comment>
<dbReference type="InterPro" id="IPR036291">
    <property type="entry name" value="NAD(P)-bd_dom_sf"/>
</dbReference>
<evidence type="ECO:0000313" key="4">
    <source>
        <dbReference type="Proteomes" id="UP001291653"/>
    </source>
</evidence>
<dbReference type="PANTHER" id="PTHR42760:SF133">
    <property type="entry name" value="3-OXOACYL-[ACYL-CARRIER-PROTEIN] REDUCTASE"/>
    <property type="match status" value="1"/>
</dbReference>
<evidence type="ECO:0000256" key="1">
    <source>
        <dbReference type="ARBA" id="ARBA00006484"/>
    </source>
</evidence>
<dbReference type="PANTHER" id="PTHR42760">
    <property type="entry name" value="SHORT-CHAIN DEHYDROGENASES/REDUCTASES FAMILY MEMBER"/>
    <property type="match status" value="1"/>
</dbReference>
<dbReference type="PRINTS" id="PR00080">
    <property type="entry name" value="SDRFAMILY"/>
</dbReference>
<organism evidence="3 4">
    <name type="scientific">Streptomyces yaizuensis</name>
    <dbReference type="NCBI Taxonomy" id="2989713"/>
    <lineage>
        <taxon>Bacteria</taxon>
        <taxon>Bacillati</taxon>
        <taxon>Actinomycetota</taxon>
        <taxon>Actinomycetes</taxon>
        <taxon>Kitasatosporales</taxon>
        <taxon>Streptomycetaceae</taxon>
        <taxon>Streptomyces</taxon>
    </lineage>
</organism>
<protein>
    <submittedName>
        <fullName evidence="3">SDR family oxidoreductase</fullName>
    </submittedName>
</protein>
<dbReference type="Pfam" id="PF13561">
    <property type="entry name" value="adh_short_C2"/>
    <property type="match status" value="1"/>
</dbReference>
<dbReference type="InterPro" id="IPR002347">
    <property type="entry name" value="SDR_fam"/>
</dbReference>
<dbReference type="Gene3D" id="3.40.50.720">
    <property type="entry name" value="NAD(P)-binding Rossmann-like Domain"/>
    <property type="match status" value="1"/>
</dbReference>
<name>A0ABQ5P9J1_9ACTN</name>
<keyword evidence="4" id="KW-1185">Reference proteome</keyword>
<sequence length="277" mass="28935">MDRQSLAGRTAVITGAARGLGRECALRFAAEGADLLLLDIAADLDGVGYPLGTRAQLDHTAALCEAHGSAVVAVAADVRDPAGVTDAVGQALARFHGVDVLVNNAGIATPSGVPLHEFGEEDWALMLDVDLSGAWRMIKAVVPVMIEQRSGSIVNVSSTAGLVGYRHFAGYVAAKHGLIGLTRAAALDYAPHRIRVNALCPGSVRDNPLVEGRMLVEIARSLELPAADHEEIFLRDQPMNALIESSDIAGAALWLAGDDSRQVTGTVVTVDGGFSSR</sequence>
<keyword evidence="2" id="KW-0560">Oxidoreductase</keyword>
<dbReference type="CDD" id="cd05233">
    <property type="entry name" value="SDR_c"/>
    <property type="match status" value="1"/>
</dbReference>